<protein>
    <submittedName>
        <fullName evidence="4">Minor pilin of type IV secretion complex, VirB5</fullName>
    </submittedName>
</protein>
<dbReference type="Gene3D" id="1.20.58.430">
    <property type="entry name" value="Type IV secretion system, VirB5-domain"/>
    <property type="match status" value="1"/>
</dbReference>
<evidence type="ECO:0000313" key="4">
    <source>
        <dbReference type="EMBL" id="KND61520.1"/>
    </source>
</evidence>
<organism evidence="4 5">
    <name type="scientific">Candidatus Burkholderia verschuerenii</name>
    <dbReference type="NCBI Taxonomy" id="242163"/>
    <lineage>
        <taxon>Bacteria</taxon>
        <taxon>Pseudomonadati</taxon>
        <taxon>Pseudomonadota</taxon>
        <taxon>Betaproteobacteria</taxon>
        <taxon>Burkholderiales</taxon>
        <taxon>Burkholderiaceae</taxon>
        <taxon>Burkholderia</taxon>
    </lineage>
</organism>
<proteinExistence type="predicted"/>
<dbReference type="RefSeq" id="WP_050452560.1">
    <property type="nucleotide sequence ID" value="NZ_LFJJ01000019.1"/>
</dbReference>
<keyword evidence="5" id="KW-1185">Reference proteome</keyword>
<feature type="chain" id="PRO_5005544368" evidence="3">
    <location>
        <begin position="27"/>
        <end position="241"/>
    </location>
</feature>
<evidence type="ECO:0000313" key="5">
    <source>
        <dbReference type="Proteomes" id="UP000036959"/>
    </source>
</evidence>
<keyword evidence="1" id="KW-0175">Coiled coil</keyword>
<dbReference type="OrthoDB" id="7307283at2"/>
<feature type="signal peptide" evidence="3">
    <location>
        <begin position="1"/>
        <end position="26"/>
    </location>
</feature>
<dbReference type="Proteomes" id="UP000036959">
    <property type="component" value="Unassembled WGS sequence"/>
</dbReference>
<feature type="compositionally biased region" description="Basic and acidic residues" evidence="2">
    <location>
        <begin position="214"/>
        <end position="228"/>
    </location>
</feature>
<gene>
    <name evidence="4" type="ORF">BVER_04473</name>
</gene>
<dbReference type="PATRIC" id="fig|242163.4.peg.2694"/>
<evidence type="ECO:0000256" key="2">
    <source>
        <dbReference type="SAM" id="MobiDB-lite"/>
    </source>
</evidence>
<dbReference type="Pfam" id="PF07996">
    <property type="entry name" value="T4SS"/>
    <property type="match status" value="1"/>
</dbReference>
<accession>A0A0L0MGU7</accession>
<dbReference type="EMBL" id="LFJJ01000019">
    <property type="protein sequence ID" value="KND61520.1"/>
    <property type="molecule type" value="Genomic_DNA"/>
</dbReference>
<dbReference type="SUPFAM" id="SSF101082">
    <property type="entry name" value="Typo IV secretion system protein TraC"/>
    <property type="match status" value="1"/>
</dbReference>
<reference evidence="5" key="1">
    <citation type="submission" date="2015-06" db="EMBL/GenBank/DDBJ databases">
        <title>Comparative genomics of Burkholderia leaf nodule symbionts.</title>
        <authorList>
            <person name="Carlier A."/>
            <person name="Eberl L."/>
            <person name="Pinto-Carbo M."/>
        </authorList>
    </citation>
    <scope>NUCLEOTIDE SEQUENCE [LARGE SCALE GENOMIC DNA]</scope>
    <source>
        <strain evidence="5">UZHbot4</strain>
    </source>
</reference>
<feature type="region of interest" description="Disordered" evidence="2">
    <location>
        <begin position="214"/>
        <end position="241"/>
    </location>
</feature>
<evidence type="ECO:0000256" key="1">
    <source>
        <dbReference type="SAM" id="Coils"/>
    </source>
</evidence>
<dbReference type="InterPro" id="IPR014158">
    <property type="entry name" value="T4SS_VirB5"/>
</dbReference>
<evidence type="ECO:0000256" key="3">
    <source>
        <dbReference type="SAM" id="SignalP"/>
    </source>
</evidence>
<keyword evidence="3" id="KW-0732">Signal</keyword>
<name>A0A0L0MGU7_9BURK</name>
<feature type="coiled-coil region" evidence="1">
    <location>
        <begin position="36"/>
        <end position="63"/>
    </location>
</feature>
<dbReference type="InterPro" id="IPR023220">
    <property type="entry name" value="T4SS_VirB5-domain"/>
</dbReference>
<comment type="caution">
    <text evidence="4">The sequence shown here is derived from an EMBL/GenBank/DDBJ whole genome shotgun (WGS) entry which is preliminary data.</text>
</comment>
<sequence>MKIRKVILAGVTTLAIVGGSIGPANAQRAVIDIHAIGQAIQQLKQLQQQYHVLQQQYSTMNQQYQAIAHAPQNALTQLGSQFNVPQFRSPLSAGSADVGSIMNGTGSGSGALSSNVQAYLNQNRVYSPSGQDFQAQQMHRNATSIAGSQAMAADLYQSAANHIQTLQSLEGQLSSAPDAKAVADIQARIGMEQAAFQAQQVQVQSLAMWQAAQERNEQQREDESRRQQLDSGLQQIRAHGG</sequence>
<dbReference type="AlphaFoldDB" id="A0A0L0MGU7"/>